<keyword evidence="2" id="KW-1185">Reference proteome</keyword>
<sequence length="167" mass="18447">MPKYQFVKSENMLIPLDAESPVFEEEKSQLLEQGFELASGMIEAQTAEEAESLLYQQGQISSSEVLPKSHSGTSYSKVLKDTVGNIVDGGPVSEHHYRLFCHQCKAVTKHIAIEYEETPKWGKSKHAGFLGVLFSLIDGLSTMIMDTGMDNRASHKCSQCGNLFNGD</sequence>
<name>A0A128F7U4_9GAMM</name>
<dbReference type="RefSeq" id="WP_062665135.1">
    <property type="nucleotide sequence ID" value="NZ_FIZX01000002.1"/>
</dbReference>
<proteinExistence type="predicted"/>
<dbReference type="STRING" id="1796497.GCE9029_03490"/>
<organism evidence="1 2">
    <name type="scientific">Grimontia celer</name>
    <dbReference type="NCBI Taxonomy" id="1796497"/>
    <lineage>
        <taxon>Bacteria</taxon>
        <taxon>Pseudomonadati</taxon>
        <taxon>Pseudomonadota</taxon>
        <taxon>Gammaproteobacteria</taxon>
        <taxon>Vibrionales</taxon>
        <taxon>Vibrionaceae</taxon>
        <taxon>Grimontia</taxon>
    </lineage>
</organism>
<evidence type="ECO:0000313" key="2">
    <source>
        <dbReference type="Proteomes" id="UP000071641"/>
    </source>
</evidence>
<protein>
    <submittedName>
        <fullName evidence="1">Uncharacterized protein</fullName>
    </submittedName>
</protein>
<dbReference type="EMBL" id="FIZX01000002">
    <property type="protein sequence ID" value="CZF82867.1"/>
    <property type="molecule type" value="Genomic_DNA"/>
</dbReference>
<dbReference type="Proteomes" id="UP000071641">
    <property type="component" value="Unassembled WGS sequence"/>
</dbReference>
<gene>
    <name evidence="1" type="ORF">GCE9029_03490</name>
</gene>
<accession>A0A128F7U4</accession>
<dbReference type="AlphaFoldDB" id="A0A128F7U4"/>
<dbReference type="OrthoDB" id="5823882at2"/>
<reference evidence="2" key="1">
    <citation type="submission" date="2016-02" db="EMBL/GenBank/DDBJ databases">
        <authorList>
            <person name="Rodrigo-Torres Lidia"/>
            <person name="Arahal R.David."/>
        </authorList>
    </citation>
    <scope>NUCLEOTIDE SEQUENCE [LARGE SCALE GENOMIC DNA]</scope>
    <source>
        <strain evidence="2">CECT 9029</strain>
    </source>
</reference>
<evidence type="ECO:0000313" key="1">
    <source>
        <dbReference type="EMBL" id="CZF82867.1"/>
    </source>
</evidence>